<evidence type="ECO:0000313" key="2">
    <source>
        <dbReference type="EMBL" id="KNZ50142.1"/>
    </source>
</evidence>
<dbReference type="Proteomes" id="UP000037035">
    <property type="component" value="Unassembled WGS sequence"/>
</dbReference>
<comment type="caution">
    <text evidence="2">The sequence shown here is derived from an EMBL/GenBank/DDBJ whole genome shotgun (WGS) entry which is preliminary data.</text>
</comment>
<keyword evidence="3" id="KW-1185">Reference proteome</keyword>
<feature type="region of interest" description="Disordered" evidence="1">
    <location>
        <begin position="45"/>
        <end position="91"/>
    </location>
</feature>
<organism evidence="2 3">
    <name type="scientific">Puccinia sorghi</name>
    <dbReference type="NCBI Taxonomy" id="27349"/>
    <lineage>
        <taxon>Eukaryota</taxon>
        <taxon>Fungi</taxon>
        <taxon>Dikarya</taxon>
        <taxon>Basidiomycota</taxon>
        <taxon>Pucciniomycotina</taxon>
        <taxon>Pucciniomycetes</taxon>
        <taxon>Pucciniales</taxon>
        <taxon>Pucciniaceae</taxon>
        <taxon>Puccinia</taxon>
    </lineage>
</organism>
<dbReference type="AlphaFoldDB" id="A0A0L6UPF5"/>
<accession>A0A0L6UPF5</accession>
<name>A0A0L6UPF5_9BASI</name>
<protein>
    <submittedName>
        <fullName evidence="2">Uncharacterized protein</fullName>
    </submittedName>
</protein>
<proteinExistence type="predicted"/>
<gene>
    <name evidence="2" type="ORF">VP01_457g11</name>
</gene>
<evidence type="ECO:0000313" key="3">
    <source>
        <dbReference type="Proteomes" id="UP000037035"/>
    </source>
</evidence>
<dbReference type="EMBL" id="LAVV01009701">
    <property type="protein sequence ID" value="KNZ50142.1"/>
    <property type="molecule type" value="Genomic_DNA"/>
</dbReference>
<sequence>MDLTKLAEELEGFPQSGSVVNLEGVRADPHAKLLSHKLELLRFLNQAHSHRKSNNQSEKPSPEGTEAKEDKLHTQATAEQKENVRPGGPTSGFIVLTTHPCLNRSGNDFNKVNDYISD</sequence>
<dbReference type="VEuPathDB" id="FungiDB:VP01_457g11"/>
<evidence type="ECO:0000256" key="1">
    <source>
        <dbReference type="SAM" id="MobiDB-lite"/>
    </source>
</evidence>
<feature type="compositionally biased region" description="Basic and acidic residues" evidence="1">
    <location>
        <begin position="65"/>
        <end position="84"/>
    </location>
</feature>
<reference evidence="2 3" key="1">
    <citation type="submission" date="2015-08" db="EMBL/GenBank/DDBJ databases">
        <title>Next Generation Sequencing and Analysis of the Genome of Puccinia sorghi L Schw, the Causal Agent of Maize Common Rust.</title>
        <authorList>
            <person name="Rochi L."/>
            <person name="Burguener G."/>
            <person name="Darino M."/>
            <person name="Turjanski A."/>
            <person name="Kreff E."/>
            <person name="Dieguez M.J."/>
            <person name="Sacco F."/>
        </authorList>
    </citation>
    <scope>NUCLEOTIDE SEQUENCE [LARGE SCALE GENOMIC DNA]</scope>
    <source>
        <strain evidence="2 3">RO10H11247</strain>
    </source>
</reference>